<dbReference type="RefSeq" id="WP_301217526.1">
    <property type="nucleotide sequence ID" value="NZ_JAROCB010000002.1"/>
</dbReference>
<protein>
    <recommendedName>
        <fullName evidence="5">Potassium transporter Trk</fullName>
    </recommendedName>
</protein>
<dbReference type="Proteomes" id="UP001174210">
    <property type="component" value="Unassembled WGS sequence"/>
</dbReference>
<evidence type="ECO:0000256" key="1">
    <source>
        <dbReference type="SAM" id="MobiDB-lite"/>
    </source>
</evidence>
<sequence length="138" mass="14927">MSDTPEPPRAEEDDPRAEETVTPAEVRVRRSPRYFRFMITGAVLFAIVALILTFAFPENPTYDRGSVFGFLLAIGVAVGVAVGSVVALLVDRATARRARTVQADRIDVRIPETAEPPARQDGSQPEPGTSTTPSDTQS</sequence>
<feature type="region of interest" description="Disordered" evidence="1">
    <location>
        <begin position="1"/>
        <end position="23"/>
    </location>
</feature>
<keyword evidence="2" id="KW-0472">Membrane</keyword>
<feature type="transmembrane region" description="Helical" evidence="2">
    <location>
        <begin position="68"/>
        <end position="90"/>
    </location>
</feature>
<name>A0ABT8IWC8_9MICO</name>
<feature type="compositionally biased region" description="Polar residues" evidence="1">
    <location>
        <begin position="121"/>
        <end position="138"/>
    </location>
</feature>
<organism evidence="3 4">
    <name type="scientific">Leifsonia virtsii</name>
    <dbReference type="NCBI Taxonomy" id="3035915"/>
    <lineage>
        <taxon>Bacteria</taxon>
        <taxon>Bacillati</taxon>
        <taxon>Actinomycetota</taxon>
        <taxon>Actinomycetes</taxon>
        <taxon>Micrococcales</taxon>
        <taxon>Microbacteriaceae</taxon>
        <taxon>Leifsonia</taxon>
    </lineage>
</organism>
<evidence type="ECO:0000256" key="2">
    <source>
        <dbReference type="SAM" id="Phobius"/>
    </source>
</evidence>
<feature type="transmembrane region" description="Helical" evidence="2">
    <location>
        <begin position="37"/>
        <end position="56"/>
    </location>
</feature>
<keyword evidence="2" id="KW-1133">Transmembrane helix</keyword>
<feature type="compositionally biased region" description="Basic and acidic residues" evidence="1">
    <location>
        <begin position="1"/>
        <end position="10"/>
    </location>
</feature>
<comment type="caution">
    <text evidence="3">The sequence shown here is derived from an EMBL/GenBank/DDBJ whole genome shotgun (WGS) entry which is preliminary data.</text>
</comment>
<reference evidence="3" key="1">
    <citation type="submission" date="2023-03" db="EMBL/GenBank/DDBJ databases">
        <title>MT1 and MT2 Draft Genomes of Novel Species.</title>
        <authorList>
            <person name="Venkateswaran K."/>
        </authorList>
    </citation>
    <scope>NUCLEOTIDE SEQUENCE</scope>
    <source>
        <strain evidence="3">F6_8S_P_1A</strain>
    </source>
</reference>
<feature type="region of interest" description="Disordered" evidence="1">
    <location>
        <begin position="104"/>
        <end position="138"/>
    </location>
</feature>
<dbReference type="EMBL" id="JAROCB010000002">
    <property type="protein sequence ID" value="MDN4596983.1"/>
    <property type="molecule type" value="Genomic_DNA"/>
</dbReference>
<evidence type="ECO:0000313" key="3">
    <source>
        <dbReference type="EMBL" id="MDN4596983.1"/>
    </source>
</evidence>
<evidence type="ECO:0000313" key="4">
    <source>
        <dbReference type="Proteomes" id="UP001174210"/>
    </source>
</evidence>
<keyword evidence="4" id="KW-1185">Reference proteome</keyword>
<proteinExistence type="predicted"/>
<keyword evidence="2" id="KW-0812">Transmembrane</keyword>
<evidence type="ECO:0008006" key="5">
    <source>
        <dbReference type="Google" id="ProtNLM"/>
    </source>
</evidence>
<gene>
    <name evidence="3" type="ORF">P5G59_07515</name>
</gene>
<accession>A0ABT8IWC8</accession>